<dbReference type="EMBL" id="JBBEUB010000001">
    <property type="protein sequence ID" value="MEJ2901228.1"/>
    <property type="molecule type" value="Genomic_DNA"/>
</dbReference>
<accession>A0ABU8NG53</accession>
<sequence length="61" mass="6964">MERFKKTMRLFGLIVMIILACFGIGLGGTPPVLPVIRTKHATEFIETKEEDNVEEEMQNLK</sequence>
<organism evidence="1 2">
    <name type="scientific">Pedobacter panaciterrae</name>
    <dbReference type="NCBI Taxonomy" id="363849"/>
    <lineage>
        <taxon>Bacteria</taxon>
        <taxon>Pseudomonadati</taxon>
        <taxon>Bacteroidota</taxon>
        <taxon>Sphingobacteriia</taxon>
        <taxon>Sphingobacteriales</taxon>
        <taxon>Sphingobacteriaceae</taxon>
        <taxon>Pedobacter</taxon>
    </lineage>
</organism>
<reference evidence="1 2" key="1">
    <citation type="submission" date="2024-03" db="EMBL/GenBank/DDBJ databases">
        <title>Sequence of Lycoming College Course Isolates.</title>
        <authorList>
            <person name="Plotts O."/>
            <person name="Newman J."/>
        </authorList>
    </citation>
    <scope>NUCLEOTIDE SEQUENCE [LARGE SCALE GENOMIC DNA]</scope>
    <source>
        <strain evidence="1 2">CJB-3</strain>
    </source>
</reference>
<gene>
    <name evidence="1" type="ORF">WAE58_02255</name>
</gene>
<dbReference type="RefSeq" id="WP_337715069.1">
    <property type="nucleotide sequence ID" value="NZ_JBBEUB010000001.1"/>
</dbReference>
<name>A0ABU8NG53_9SPHI</name>
<protein>
    <submittedName>
        <fullName evidence="1">Uncharacterized protein</fullName>
    </submittedName>
</protein>
<keyword evidence="2" id="KW-1185">Reference proteome</keyword>
<evidence type="ECO:0000313" key="2">
    <source>
        <dbReference type="Proteomes" id="UP001378956"/>
    </source>
</evidence>
<dbReference type="Proteomes" id="UP001378956">
    <property type="component" value="Unassembled WGS sequence"/>
</dbReference>
<comment type="caution">
    <text evidence="1">The sequence shown here is derived from an EMBL/GenBank/DDBJ whole genome shotgun (WGS) entry which is preliminary data.</text>
</comment>
<dbReference type="PROSITE" id="PS51257">
    <property type="entry name" value="PROKAR_LIPOPROTEIN"/>
    <property type="match status" value="1"/>
</dbReference>
<proteinExistence type="predicted"/>
<evidence type="ECO:0000313" key="1">
    <source>
        <dbReference type="EMBL" id="MEJ2901228.1"/>
    </source>
</evidence>